<dbReference type="InterPro" id="IPR050471">
    <property type="entry name" value="AB_hydrolase"/>
</dbReference>
<dbReference type="InterPro" id="IPR000073">
    <property type="entry name" value="AB_hydrolase_1"/>
</dbReference>
<proteinExistence type="predicted"/>
<dbReference type="InterPro" id="IPR029058">
    <property type="entry name" value="AB_hydrolase_fold"/>
</dbReference>
<dbReference type="PRINTS" id="PR00111">
    <property type="entry name" value="ABHYDROLASE"/>
</dbReference>
<sequence length="261" mass="29053">MIINYAPKLKTGNGRTAEVNTVDMYYEEYGSGRPLLLLHGFGGSGQNWYPFLDALAERHRLIVVDLPGHGHSSDPTSEFTHRQAALDVLLLLEKLGIHQLSAMGISSGGMTLLHMATIASMRIEAMVLVSATTHFPVQARDIMREASFARMPQHVQDMYRACAKRGDAQIRQLIAQFNALADNFDDMNFTEEDLSVINARTLIVHGDRDSFFPIEIPVSLYRSIPDSQLWIIPNGEHVPVYDPMIPFAATAMRFLDPPACA</sequence>
<gene>
    <name evidence="2" type="ORF">C5748_12685</name>
</gene>
<evidence type="ECO:0000313" key="3">
    <source>
        <dbReference type="Proteomes" id="UP000239434"/>
    </source>
</evidence>
<dbReference type="Pfam" id="PF00561">
    <property type="entry name" value="Abhydrolase_1"/>
    <property type="match status" value="1"/>
</dbReference>
<name>A0A2S9IRA5_9HYPH</name>
<dbReference type="EMBL" id="PVBR01000008">
    <property type="protein sequence ID" value="PRD43061.1"/>
    <property type="molecule type" value="Genomic_DNA"/>
</dbReference>
<organism evidence="2 3">
    <name type="scientific">Phyllobacterium phragmitis</name>
    <dbReference type="NCBI Taxonomy" id="2670329"/>
    <lineage>
        <taxon>Bacteria</taxon>
        <taxon>Pseudomonadati</taxon>
        <taxon>Pseudomonadota</taxon>
        <taxon>Alphaproteobacteria</taxon>
        <taxon>Hyphomicrobiales</taxon>
        <taxon>Phyllobacteriaceae</taxon>
        <taxon>Phyllobacterium</taxon>
    </lineage>
</organism>
<dbReference type="Proteomes" id="UP000239434">
    <property type="component" value="Unassembled WGS sequence"/>
</dbReference>
<evidence type="ECO:0000313" key="2">
    <source>
        <dbReference type="EMBL" id="PRD43061.1"/>
    </source>
</evidence>
<feature type="domain" description="AB hydrolase-1" evidence="1">
    <location>
        <begin position="34"/>
        <end position="173"/>
    </location>
</feature>
<evidence type="ECO:0000259" key="1">
    <source>
        <dbReference type="Pfam" id="PF00561"/>
    </source>
</evidence>
<accession>A0A2S9IRA5</accession>
<dbReference type="PANTHER" id="PTHR43433:SF4">
    <property type="entry name" value="NON-HEME CHLOROPEROXIDASE-RELATED"/>
    <property type="match status" value="1"/>
</dbReference>
<dbReference type="Gene3D" id="3.40.50.1820">
    <property type="entry name" value="alpha/beta hydrolase"/>
    <property type="match status" value="1"/>
</dbReference>
<dbReference type="RefSeq" id="WP_105742300.1">
    <property type="nucleotide sequence ID" value="NZ_PVBR01000008.1"/>
</dbReference>
<dbReference type="GO" id="GO:0016787">
    <property type="term" value="F:hydrolase activity"/>
    <property type="evidence" value="ECO:0007669"/>
    <property type="project" value="UniProtKB-KW"/>
</dbReference>
<dbReference type="AlphaFoldDB" id="A0A2S9IRA5"/>
<dbReference type="PANTHER" id="PTHR43433">
    <property type="entry name" value="HYDROLASE, ALPHA/BETA FOLD FAMILY PROTEIN"/>
    <property type="match status" value="1"/>
</dbReference>
<comment type="caution">
    <text evidence="2">The sequence shown here is derived from an EMBL/GenBank/DDBJ whole genome shotgun (WGS) entry which is preliminary data.</text>
</comment>
<dbReference type="SUPFAM" id="SSF53474">
    <property type="entry name" value="alpha/beta-Hydrolases"/>
    <property type="match status" value="1"/>
</dbReference>
<protein>
    <submittedName>
        <fullName evidence="2">Alpha/beta hydrolase</fullName>
    </submittedName>
</protein>
<keyword evidence="3" id="KW-1185">Reference proteome</keyword>
<reference evidence="2 3" key="1">
    <citation type="submission" date="2018-02" db="EMBL/GenBank/DDBJ databases">
        <title>The draft genome of Phyllobacterium sp. 1N-3.</title>
        <authorList>
            <person name="Liu L."/>
            <person name="Li L."/>
            <person name="Zhang X."/>
            <person name="Wang T."/>
            <person name="Liang L."/>
        </authorList>
    </citation>
    <scope>NUCLEOTIDE SEQUENCE [LARGE SCALE GENOMIC DNA]</scope>
    <source>
        <strain evidence="2 3">1N-3</strain>
    </source>
</reference>
<keyword evidence="2" id="KW-0378">Hydrolase</keyword>